<name>A0A3D9SCS1_9BACL</name>
<dbReference type="Proteomes" id="UP000256304">
    <property type="component" value="Unassembled WGS sequence"/>
</dbReference>
<proteinExistence type="predicted"/>
<gene>
    <name evidence="2" type="ORF">A8990_104212</name>
</gene>
<sequence length="269" mass="29858">MAIDEAISIAHSEGAVAPTVRFYGWNPASLSIGYFQHAEKEVDFRALREHGLGFVRRSTGGRAVLHDQELTYSIVVSEGYPGMPANLAEACAELSRGLLIGVQRLGLDTTMTGQIDETEEQSGSERVSERKPLTAACFDAPSKYELLVDGRKIAGSAQMRGNGVIMQHGSILLELDDEKLFSVLRFGGPDIKQRMRKLFGRKAASINDCLRRREMPPVSVQRLEQVFRDSFAEGLNVEFMDGQLTEGELELAAKLSREKYGADNWNYLR</sequence>
<dbReference type="CDD" id="cd16443">
    <property type="entry name" value="LplA"/>
    <property type="match status" value="1"/>
</dbReference>
<accession>A0A3D9SCS1</accession>
<dbReference type="PANTHER" id="PTHR43679:SF2">
    <property type="entry name" value="OCTANOYL-[GCVH]:PROTEIN N-OCTANOYLTRANSFERASE"/>
    <property type="match status" value="1"/>
</dbReference>
<dbReference type="EMBL" id="QTTN01000004">
    <property type="protein sequence ID" value="REE91703.1"/>
    <property type="molecule type" value="Genomic_DNA"/>
</dbReference>
<dbReference type="Gene3D" id="3.30.930.10">
    <property type="entry name" value="Bira Bifunctional Protein, Domain 2"/>
    <property type="match status" value="1"/>
</dbReference>
<evidence type="ECO:0000313" key="2">
    <source>
        <dbReference type="EMBL" id="REE91703.1"/>
    </source>
</evidence>
<evidence type="ECO:0000259" key="1">
    <source>
        <dbReference type="PROSITE" id="PS51733"/>
    </source>
</evidence>
<dbReference type="GO" id="GO:0016740">
    <property type="term" value="F:transferase activity"/>
    <property type="evidence" value="ECO:0007669"/>
    <property type="project" value="UniProtKB-ARBA"/>
</dbReference>
<dbReference type="SUPFAM" id="SSF55681">
    <property type="entry name" value="Class II aaRS and biotin synthetases"/>
    <property type="match status" value="1"/>
</dbReference>
<keyword evidence="3" id="KW-1185">Reference proteome</keyword>
<dbReference type="AlphaFoldDB" id="A0A3D9SCS1"/>
<dbReference type="GO" id="GO:0009249">
    <property type="term" value="P:protein lipoylation"/>
    <property type="evidence" value="ECO:0007669"/>
    <property type="project" value="UniProtKB-ARBA"/>
</dbReference>
<evidence type="ECO:0000313" key="3">
    <source>
        <dbReference type="Proteomes" id="UP000256304"/>
    </source>
</evidence>
<dbReference type="GO" id="GO:0016874">
    <property type="term" value="F:ligase activity"/>
    <property type="evidence" value="ECO:0007669"/>
    <property type="project" value="UniProtKB-KW"/>
</dbReference>
<dbReference type="GO" id="GO:0140096">
    <property type="term" value="F:catalytic activity, acting on a protein"/>
    <property type="evidence" value="ECO:0007669"/>
    <property type="project" value="UniProtKB-ARBA"/>
</dbReference>
<dbReference type="InterPro" id="IPR050664">
    <property type="entry name" value="Octanoyltrans_LipM/LipL"/>
</dbReference>
<keyword evidence="2" id="KW-0436">Ligase</keyword>
<protein>
    <submittedName>
        <fullName evidence="2">Lipoate-protein ligase A</fullName>
    </submittedName>
</protein>
<dbReference type="PROSITE" id="PS51733">
    <property type="entry name" value="BPL_LPL_CATALYTIC"/>
    <property type="match status" value="1"/>
</dbReference>
<dbReference type="Pfam" id="PF21948">
    <property type="entry name" value="LplA-B_cat"/>
    <property type="match status" value="1"/>
</dbReference>
<organism evidence="2 3">
    <name type="scientific">Paenibacillus taihuensis</name>
    <dbReference type="NCBI Taxonomy" id="1156355"/>
    <lineage>
        <taxon>Bacteria</taxon>
        <taxon>Bacillati</taxon>
        <taxon>Bacillota</taxon>
        <taxon>Bacilli</taxon>
        <taxon>Bacillales</taxon>
        <taxon>Paenibacillaceae</taxon>
        <taxon>Paenibacillus</taxon>
    </lineage>
</organism>
<dbReference type="InterPro" id="IPR004143">
    <property type="entry name" value="BPL_LPL_catalytic"/>
</dbReference>
<feature type="domain" description="BPL/LPL catalytic" evidence="1">
    <location>
        <begin position="14"/>
        <end position="239"/>
    </location>
</feature>
<dbReference type="InterPro" id="IPR045864">
    <property type="entry name" value="aa-tRNA-synth_II/BPL/LPL"/>
</dbReference>
<reference evidence="2 3" key="1">
    <citation type="submission" date="2018-08" db="EMBL/GenBank/DDBJ databases">
        <title>Genomic Encyclopedia of Type Strains, Phase III (KMG-III): the genomes of soil and plant-associated and newly described type strains.</title>
        <authorList>
            <person name="Whitman W."/>
        </authorList>
    </citation>
    <scope>NUCLEOTIDE SEQUENCE [LARGE SCALE GENOMIC DNA]</scope>
    <source>
        <strain evidence="2 3">CGMCC 1.10966</strain>
    </source>
</reference>
<comment type="caution">
    <text evidence="2">The sequence shown here is derived from an EMBL/GenBank/DDBJ whole genome shotgun (WGS) entry which is preliminary data.</text>
</comment>
<dbReference type="PANTHER" id="PTHR43679">
    <property type="entry name" value="OCTANOYLTRANSFERASE LIPM-RELATED"/>
    <property type="match status" value="1"/>
</dbReference>